<feature type="signal peptide" evidence="5">
    <location>
        <begin position="1"/>
        <end position="25"/>
    </location>
</feature>
<keyword evidence="5" id="KW-0732">Signal</keyword>
<comment type="function">
    <text evidence="2 5">PPIases accelerate the folding of proteins. It catalyzes the cis-trans isomerization of proline imidic peptide bonds in oligopeptides.</text>
</comment>
<dbReference type="PANTHER" id="PTHR45625:SF4">
    <property type="entry name" value="PEPTIDYLPROLYL ISOMERASE DOMAIN AND WD REPEAT-CONTAINING PROTEIN 1"/>
    <property type="match status" value="1"/>
</dbReference>
<dbReference type="Pfam" id="PF00160">
    <property type="entry name" value="Pro_isomerase"/>
    <property type="match status" value="1"/>
</dbReference>
<keyword evidence="4 5" id="KW-0413">Isomerase</keyword>
<evidence type="ECO:0000256" key="4">
    <source>
        <dbReference type="ARBA" id="ARBA00023235"/>
    </source>
</evidence>
<dbReference type="EC" id="5.2.1.8" evidence="5"/>
<sequence>MKIRRSRLVLLTMLALLVMIVSACANSNGDKEGSGSSASPNPSASPSPEVKEPKQWSKAPDMAIDPDKSYEAEFDTSKGKFTVQLFAKEAPKTVNNFVFLSKEGFYDDVIFHRIVKTFMIQTGDPLGNGMGGPGYKIEDELNSPYKYDPGIVAMAKTREPNSGGSQFFICTGDDCGRNLNSNPNYTIFGKIIEGMDNVQKIAEIPVTMNPNSGESSLPTEEVKINTITIKEK</sequence>
<feature type="chain" id="PRO_5044983162" description="Peptidyl-prolyl cis-trans isomerase" evidence="5">
    <location>
        <begin position="26"/>
        <end position="232"/>
    </location>
</feature>
<evidence type="ECO:0000313" key="9">
    <source>
        <dbReference type="Proteomes" id="UP001519287"/>
    </source>
</evidence>
<evidence type="ECO:0000313" key="8">
    <source>
        <dbReference type="EMBL" id="MBP1995196.1"/>
    </source>
</evidence>
<dbReference type="Gene3D" id="2.40.100.10">
    <property type="entry name" value="Cyclophilin-like"/>
    <property type="match status" value="1"/>
</dbReference>
<feature type="domain" description="PPIase cyclophilin-type" evidence="7">
    <location>
        <begin position="79"/>
        <end position="229"/>
    </location>
</feature>
<reference evidence="8 9" key="1">
    <citation type="submission" date="2021-03" db="EMBL/GenBank/DDBJ databases">
        <title>Genomic Encyclopedia of Type Strains, Phase IV (KMG-IV): sequencing the most valuable type-strain genomes for metagenomic binning, comparative biology and taxonomic classification.</title>
        <authorList>
            <person name="Goeker M."/>
        </authorList>
    </citation>
    <scope>NUCLEOTIDE SEQUENCE [LARGE SCALE GENOMIC DNA]</scope>
    <source>
        <strain evidence="8 9">DSM 26048</strain>
    </source>
</reference>
<dbReference type="RefSeq" id="WP_209977015.1">
    <property type="nucleotide sequence ID" value="NZ_JAGGLB010000032.1"/>
</dbReference>
<comment type="caution">
    <text evidence="8">The sequence shown here is derived from an EMBL/GenBank/DDBJ whole genome shotgun (WGS) entry which is preliminary data.</text>
</comment>
<organism evidence="8 9">
    <name type="scientific">Paenibacillus eucommiae</name>
    <dbReference type="NCBI Taxonomy" id="1355755"/>
    <lineage>
        <taxon>Bacteria</taxon>
        <taxon>Bacillati</taxon>
        <taxon>Bacillota</taxon>
        <taxon>Bacilli</taxon>
        <taxon>Bacillales</taxon>
        <taxon>Paenibacillaceae</taxon>
        <taxon>Paenibacillus</taxon>
    </lineage>
</organism>
<evidence type="ECO:0000256" key="1">
    <source>
        <dbReference type="ARBA" id="ARBA00000971"/>
    </source>
</evidence>
<keyword evidence="3 5" id="KW-0697">Rotamase</keyword>
<comment type="similarity">
    <text evidence="5">Belongs to the cyclophilin-type PPIase family.</text>
</comment>
<dbReference type="InterPro" id="IPR002130">
    <property type="entry name" value="Cyclophilin-type_PPIase_dom"/>
</dbReference>
<comment type="catalytic activity">
    <reaction evidence="1 5">
        <text>[protein]-peptidylproline (omega=180) = [protein]-peptidylproline (omega=0)</text>
        <dbReference type="Rhea" id="RHEA:16237"/>
        <dbReference type="Rhea" id="RHEA-COMP:10747"/>
        <dbReference type="Rhea" id="RHEA-COMP:10748"/>
        <dbReference type="ChEBI" id="CHEBI:83833"/>
        <dbReference type="ChEBI" id="CHEBI:83834"/>
        <dbReference type="EC" id="5.2.1.8"/>
    </reaction>
</comment>
<proteinExistence type="inferred from homology"/>
<accession>A0ABS4J5S6</accession>
<dbReference type="InterPro" id="IPR029000">
    <property type="entry name" value="Cyclophilin-like_dom_sf"/>
</dbReference>
<evidence type="ECO:0000256" key="6">
    <source>
        <dbReference type="SAM" id="MobiDB-lite"/>
    </source>
</evidence>
<dbReference type="PANTHER" id="PTHR45625">
    <property type="entry name" value="PEPTIDYL-PROLYL CIS-TRANS ISOMERASE-RELATED"/>
    <property type="match status" value="1"/>
</dbReference>
<dbReference type="EMBL" id="JAGGLB010000032">
    <property type="protein sequence ID" value="MBP1995196.1"/>
    <property type="molecule type" value="Genomic_DNA"/>
</dbReference>
<protein>
    <recommendedName>
        <fullName evidence="5">Peptidyl-prolyl cis-trans isomerase</fullName>
        <shortName evidence="5">PPIase</shortName>
        <ecNumber evidence="5">5.2.1.8</ecNumber>
    </recommendedName>
</protein>
<dbReference type="PROSITE" id="PS51257">
    <property type="entry name" value="PROKAR_LIPOPROTEIN"/>
    <property type="match status" value="1"/>
</dbReference>
<evidence type="ECO:0000259" key="7">
    <source>
        <dbReference type="PROSITE" id="PS50072"/>
    </source>
</evidence>
<dbReference type="PRINTS" id="PR00153">
    <property type="entry name" value="CSAPPISMRASE"/>
</dbReference>
<dbReference type="GO" id="GO:0016853">
    <property type="term" value="F:isomerase activity"/>
    <property type="evidence" value="ECO:0007669"/>
    <property type="project" value="UniProtKB-KW"/>
</dbReference>
<gene>
    <name evidence="8" type="ORF">J2Z66_006838</name>
</gene>
<dbReference type="SUPFAM" id="SSF50891">
    <property type="entry name" value="Cyclophilin-like"/>
    <property type="match status" value="1"/>
</dbReference>
<evidence type="ECO:0000256" key="5">
    <source>
        <dbReference type="RuleBase" id="RU363019"/>
    </source>
</evidence>
<dbReference type="PROSITE" id="PS50072">
    <property type="entry name" value="CSA_PPIASE_2"/>
    <property type="match status" value="1"/>
</dbReference>
<dbReference type="PROSITE" id="PS00170">
    <property type="entry name" value="CSA_PPIASE_1"/>
    <property type="match status" value="1"/>
</dbReference>
<dbReference type="InterPro" id="IPR044666">
    <property type="entry name" value="Cyclophilin_A-like"/>
</dbReference>
<keyword evidence="9" id="KW-1185">Reference proteome</keyword>
<dbReference type="Proteomes" id="UP001519287">
    <property type="component" value="Unassembled WGS sequence"/>
</dbReference>
<name>A0ABS4J5S6_9BACL</name>
<evidence type="ECO:0000256" key="3">
    <source>
        <dbReference type="ARBA" id="ARBA00023110"/>
    </source>
</evidence>
<feature type="region of interest" description="Disordered" evidence="6">
    <location>
        <begin position="29"/>
        <end position="62"/>
    </location>
</feature>
<feature type="compositionally biased region" description="Low complexity" evidence="6">
    <location>
        <begin position="34"/>
        <end position="48"/>
    </location>
</feature>
<evidence type="ECO:0000256" key="2">
    <source>
        <dbReference type="ARBA" id="ARBA00002388"/>
    </source>
</evidence>
<dbReference type="InterPro" id="IPR020892">
    <property type="entry name" value="Cyclophilin-type_PPIase_CS"/>
</dbReference>
<dbReference type="CDD" id="cd00317">
    <property type="entry name" value="cyclophilin"/>
    <property type="match status" value="1"/>
</dbReference>